<comment type="caution">
    <text evidence="12">The sequence shown here is derived from an EMBL/GenBank/DDBJ whole genome shotgun (WGS) entry which is preliminary data.</text>
</comment>
<name>A0ABQ8PZX3_9AGAR</name>
<reference evidence="12" key="1">
    <citation type="submission" date="2022-08" db="EMBL/GenBank/DDBJ databases">
        <authorList>
            <consortium name="DOE Joint Genome Institute"/>
            <person name="Min B."/>
            <person name="Riley R."/>
            <person name="Sierra-Patev S."/>
            <person name="Naranjo-Ortiz M."/>
            <person name="Looney B."/>
            <person name="Konkel Z."/>
            <person name="Slot J.C."/>
            <person name="Sakamoto Y."/>
            <person name="Steenwyk J.L."/>
            <person name="Rokas A."/>
            <person name="Carro J."/>
            <person name="Camarero S."/>
            <person name="Ferreira P."/>
            <person name="Molpeceres G."/>
            <person name="Ruiz-Duenas F.J."/>
            <person name="Serrano A."/>
            <person name="Henrissat B."/>
            <person name="Drula E."/>
            <person name="Hughes K.W."/>
            <person name="Mata J.L."/>
            <person name="Ishikawa N.K."/>
            <person name="Vargas-Isla R."/>
            <person name="Ushijima S."/>
            <person name="Smith C.A."/>
            <person name="Ahrendt S."/>
            <person name="Andreopoulos W."/>
            <person name="He G."/>
            <person name="Labutti K."/>
            <person name="Lipzen A."/>
            <person name="Ng V."/>
            <person name="Sandor L."/>
            <person name="Barry K."/>
            <person name="Martinez A.T."/>
            <person name="Xiao Y."/>
            <person name="Gibbons J.G."/>
            <person name="Terashima K."/>
            <person name="Hibbett D.S."/>
            <person name="Grigoriev I.V."/>
        </authorList>
    </citation>
    <scope>NUCLEOTIDE SEQUENCE</scope>
    <source>
        <strain evidence="12">TFB10827</strain>
    </source>
</reference>
<dbReference type="PANTHER" id="PTHR12147">
    <property type="entry name" value="METALLOPEPTIDASE M28 FAMILY MEMBER"/>
    <property type="match status" value="1"/>
</dbReference>
<organism evidence="12 13">
    <name type="scientific">Lentinula boryana</name>
    <dbReference type="NCBI Taxonomy" id="40481"/>
    <lineage>
        <taxon>Eukaryota</taxon>
        <taxon>Fungi</taxon>
        <taxon>Dikarya</taxon>
        <taxon>Basidiomycota</taxon>
        <taxon>Agaricomycotina</taxon>
        <taxon>Agaricomycetes</taxon>
        <taxon>Agaricomycetidae</taxon>
        <taxon>Agaricales</taxon>
        <taxon>Marasmiineae</taxon>
        <taxon>Omphalotaceae</taxon>
        <taxon>Lentinula</taxon>
    </lineage>
</organism>
<keyword evidence="4 9" id="KW-0479">Metal-binding</keyword>
<comment type="cofactor">
    <cofactor evidence="1">
        <name>Zn(2+)</name>
        <dbReference type="ChEBI" id="CHEBI:29105"/>
    </cofactor>
</comment>
<feature type="signal peptide" evidence="10">
    <location>
        <begin position="1"/>
        <end position="15"/>
    </location>
</feature>
<feature type="chain" id="PRO_5045043486" description="Peptide hydrolase" evidence="10">
    <location>
        <begin position="16"/>
        <end position="374"/>
    </location>
</feature>
<protein>
    <recommendedName>
        <fullName evidence="9">Peptide hydrolase</fullName>
        <ecNumber evidence="9">3.4.-.-</ecNumber>
    </recommendedName>
</protein>
<evidence type="ECO:0000256" key="4">
    <source>
        <dbReference type="ARBA" id="ARBA00022723"/>
    </source>
</evidence>
<comment type="similarity">
    <text evidence="8">Belongs to the peptidase M28 family. M28E subfamily.</text>
</comment>
<proteinExistence type="inferred from homology"/>
<evidence type="ECO:0000256" key="3">
    <source>
        <dbReference type="ARBA" id="ARBA00022670"/>
    </source>
</evidence>
<evidence type="ECO:0000256" key="9">
    <source>
        <dbReference type="RuleBase" id="RU361240"/>
    </source>
</evidence>
<dbReference type="EMBL" id="MU790943">
    <property type="protein sequence ID" value="KAJ3991832.1"/>
    <property type="molecule type" value="Genomic_DNA"/>
</dbReference>
<evidence type="ECO:0000256" key="1">
    <source>
        <dbReference type="ARBA" id="ARBA00001947"/>
    </source>
</evidence>
<keyword evidence="2" id="KW-0031">Aminopeptidase</keyword>
<evidence type="ECO:0000259" key="11">
    <source>
        <dbReference type="Pfam" id="PF04389"/>
    </source>
</evidence>
<evidence type="ECO:0000256" key="10">
    <source>
        <dbReference type="SAM" id="SignalP"/>
    </source>
</evidence>
<evidence type="ECO:0000256" key="8">
    <source>
        <dbReference type="ARBA" id="ARBA00043962"/>
    </source>
</evidence>
<evidence type="ECO:0000313" key="12">
    <source>
        <dbReference type="EMBL" id="KAJ3991832.1"/>
    </source>
</evidence>
<evidence type="ECO:0000256" key="7">
    <source>
        <dbReference type="ARBA" id="ARBA00022833"/>
    </source>
</evidence>
<dbReference type="PANTHER" id="PTHR12147:SF56">
    <property type="entry name" value="AMINOPEPTIDASE YDR415C-RELATED"/>
    <property type="match status" value="1"/>
</dbReference>
<evidence type="ECO:0000256" key="2">
    <source>
        <dbReference type="ARBA" id="ARBA00022438"/>
    </source>
</evidence>
<dbReference type="InterPro" id="IPR045175">
    <property type="entry name" value="M28_fam"/>
</dbReference>
<keyword evidence="5 10" id="KW-0732">Signal</keyword>
<dbReference type="Proteomes" id="UP001163828">
    <property type="component" value="Unassembled WGS sequence"/>
</dbReference>
<sequence>MKLFIVLSLASLALTAPPPLDNFEQQALTVQDGFDLDLNAQRLIQLAEGQASEWVTEGRKAGPTPCPMYFIIELKALGLKFFDITDNQDLGNGIQLAASFPHPNATEKVIPILKTLSTQGPKENLEKFTSFRTRWLITVKTASASLQKLITFREFKHSWGQNSVIVRIQGSSTTDDGIVIVGAHQDSTNLWPFLPAPDDGSGSVTILESYRALLAADYRPVRTIEFHWYSAEEGGLLGSQAVAQEYAANSVSVIAMSQFDMTAWVKRGTREEAGIIIDYVDPDLTKFNMQLVDLYMDIPFVQTQCGYACSDHASWRKAGYPSTFTIESSFENSNKNIHSVNDRIDVSEEFSFEHMLEFSKLAVAFAVELGGYTD</sequence>
<keyword evidence="3 9" id="KW-0645">Protease</keyword>
<evidence type="ECO:0000256" key="5">
    <source>
        <dbReference type="ARBA" id="ARBA00022729"/>
    </source>
</evidence>
<gene>
    <name evidence="12" type="ORF">F5050DRAFT_1801991</name>
</gene>
<evidence type="ECO:0000256" key="6">
    <source>
        <dbReference type="ARBA" id="ARBA00022801"/>
    </source>
</evidence>
<dbReference type="EC" id="3.4.-.-" evidence="9"/>
<dbReference type="CDD" id="cd03879">
    <property type="entry name" value="M28_AAP"/>
    <property type="match status" value="1"/>
</dbReference>
<dbReference type="Pfam" id="PF04389">
    <property type="entry name" value="Peptidase_M28"/>
    <property type="match status" value="1"/>
</dbReference>
<evidence type="ECO:0000313" key="13">
    <source>
        <dbReference type="Proteomes" id="UP001163828"/>
    </source>
</evidence>
<dbReference type="InterPro" id="IPR007484">
    <property type="entry name" value="Peptidase_M28"/>
</dbReference>
<accession>A0ABQ8PZX3</accession>
<dbReference type="SUPFAM" id="SSF53187">
    <property type="entry name" value="Zn-dependent exopeptidases"/>
    <property type="match status" value="1"/>
</dbReference>
<keyword evidence="13" id="KW-1185">Reference proteome</keyword>
<keyword evidence="7 9" id="KW-0862">Zinc</keyword>
<dbReference type="Gene3D" id="3.40.630.10">
    <property type="entry name" value="Zn peptidases"/>
    <property type="match status" value="1"/>
</dbReference>
<feature type="domain" description="Peptidase M28" evidence="11">
    <location>
        <begin position="164"/>
        <end position="356"/>
    </location>
</feature>
<keyword evidence="6 9" id="KW-0378">Hydrolase</keyword>